<dbReference type="Proteomes" id="UP000054408">
    <property type="component" value="Unassembled WGS sequence"/>
</dbReference>
<evidence type="ECO:0000256" key="1">
    <source>
        <dbReference type="SAM" id="MobiDB-lite"/>
    </source>
</evidence>
<organism evidence="2 3">
    <name type="scientific">Thecamonas trahens ATCC 50062</name>
    <dbReference type="NCBI Taxonomy" id="461836"/>
    <lineage>
        <taxon>Eukaryota</taxon>
        <taxon>Apusozoa</taxon>
        <taxon>Apusomonadida</taxon>
        <taxon>Apusomonadidae</taxon>
        <taxon>Thecamonas</taxon>
    </lineage>
</organism>
<feature type="region of interest" description="Disordered" evidence="1">
    <location>
        <begin position="1"/>
        <end position="109"/>
    </location>
</feature>
<dbReference type="EMBL" id="GL349474">
    <property type="protein sequence ID" value="KNC52642.1"/>
    <property type="molecule type" value="Genomic_DNA"/>
</dbReference>
<name>A0A0L0DK40_THETB</name>
<evidence type="ECO:0000313" key="2">
    <source>
        <dbReference type="EMBL" id="KNC52642.1"/>
    </source>
</evidence>
<accession>A0A0L0DK40</accession>
<dbReference type="AlphaFoldDB" id="A0A0L0DK40"/>
<reference evidence="2 3" key="1">
    <citation type="submission" date="2010-05" db="EMBL/GenBank/DDBJ databases">
        <title>The Genome Sequence of Thecamonas trahens ATCC 50062.</title>
        <authorList>
            <consortium name="The Broad Institute Genome Sequencing Platform"/>
            <person name="Russ C."/>
            <person name="Cuomo C."/>
            <person name="Shea T."/>
            <person name="Young S.K."/>
            <person name="Zeng Q."/>
            <person name="Koehrsen M."/>
            <person name="Haas B."/>
            <person name="Borodovsky M."/>
            <person name="Guigo R."/>
            <person name="Alvarado L."/>
            <person name="Berlin A."/>
            <person name="Bochicchio J."/>
            <person name="Borenstein D."/>
            <person name="Chapman S."/>
            <person name="Chen Z."/>
            <person name="Freedman E."/>
            <person name="Gellesch M."/>
            <person name="Goldberg J."/>
            <person name="Griggs A."/>
            <person name="Gujja S."/>
            <person name="Heilman E."/>
            <person name="Heiman D."/>
            <person name="Hepburn T."/>
            <person name="Howarth C."/>
            <person name="Jen D."/>
            <person name="Larson L."/>
            <person name="Mehta T."/>
            <person name="Park D."/>
            <person name="Pearson M."/>
            <person name="Roberts A."/>
            <person name="Saif S."/>
            <person name="Shenoy N."/>
            <person name="Sisk P."/>
            <person name="Stolte C."/>
            <person name="Sykes S."/>
            <person name="Thomson T."/>
            <person name="Walk T."/>
            <person name="White J."/>
            <person name="Yandava C."/>
            <person name="Burger G."/>
            <person name="Gray M.W."/>
            <person name="Holland P.W.H."/>
            <person name="King N."/>
            <person name="Lang F.B.F."/>
            <person name="Roger A.J."/>
            <person name="Ruiz-Trillo I."/>
            <person name="Lander E."/>
            <person name="Nusbaum C."/>
        </authorList>
    </citation>
    <scope>NUCLEOTIDE SEQUENCE [LARGE SCALE GENOMIC DNA]</scope>
    <source>
        <strain evidence="2 3">ATCC 50062</strain>
    </source>
</reference>
<protein>
    <submittedName>
        <fullName evidence="2">Uncharacterized protein</fullName>
    </submittedName>
</protein>
<evidence type="ECO:0000313" key="3">
    <source>
        <dbReference type="Proteomes" id="UP000054408"/>
    </source>
</evidence>
<proteinExistence type="predicted"/>
<sequence>MNDMADGESSGATEETEGKTTDNSHDPDPALPMPPLLARDALPPARRPPAPSASAAAHAHLARSGAGMSRSLSRVASRVSFHAPSDGVWSPTGGSETLSASEDDESYSRSVSLNISSGSALRRREHSLGAQAIPTGAGTSQTRAGLQWGEPEERERAQLLEVDALPPRARSLVSRMETLQRLLDSETEGDEVDVARTLPLVHDVADSLRSIKPTLASAGGSGRSVAATLHASMAGLLEALNRGEAAAAARSGAATEVCVPSTPAGLLLHELKVRKGEIGPESVLVAADEQSRPVLPLHQAVKDALFY</sequence>
<feature type="compositionally biased region" description="Basic and acidic residues" evidence="1">
    <location>
        <begin position="16"/>
        <end position="28"/>
    </location>
</feature>
<feature type="compositionally biased region" description="Low complexity" evidence="1">
    <location>
        <begin position="69"/>
        <end position="80"/>
    </location>
</feature>
<keyword evidence="3" id="KW-1185">Reference proteome</keyword>
<dbReference type="GeneID" id="25567189"/>
<gene>
    <name evidence="2" type="ORF">AMSG_08510</name>
</gene>
<dbReference type="RefSeq" id="XP_013755194.1">
    <property type="nucleotide sequence ID" value="XM_013899740.1"/>
</dbReference>